<dbReference type="Proteomes" id="UP000036681">
    <property type="component" value="Unplaced"/>
</dbReference>
<organism evidence="2 3">
    <name type="scientific">Ascaris lumbricoides</name>
    <name type="common">Giant roundworm</name>
    <dbReference type="NCBI Taxonomy" id="6252"/>
    <lineage>
        <taxon>Eukaryota</taxon>
        <taxon>Metazoa</taxon>
        <taxon>Ecdysozoa</taxon>
        <taxon>Nematoda</taxon>
        <taxon>Chromadorea</taxon>
        <taxon>Rhabditida</taxon>
        <taxon>Spirurina</taxon>
        <taxon>Ascaridomorpha</taxon>
        <taxon>Ascaridoidea</taxon>
        <taxon>Ascarididae</taxon>
        <taxon>Ascaris</taxon>
    </lineage>
</organism>
<dbReference type="SUPFAM" id="SSF56059">
    <property type="entry name" value="Glutathione synthetase ATP-binding domain-like"/>
    <property type="match status" value="1"/>
</dbReference>
<dbReference type="InterPro" id="IPR056749">
    <property type="entry name" value="Citrate_synth_N"/>
</dbReference>
<sequence>MSAKAISEYTGKELLYRHLKRLDFVDKPIAVKIDEHDDFDKAISGATWFNEGRKGVIKPDQLIKRRGKHGLVKWGDLKTIREWYLSNKGKAVQVGKTTGRLHNFIVEPFVEHNETDEMYMAILSRRDHDIIMFYEKGGIDVGDIDTKVYYCYFMSIIQFINCALRQIGSPFPSFCFSMYSDLSERQQFIFPALSALHLSPFSPIPF</sequence>
<evidence type="ECO:0000259" key="1">
    <source>
        <dbReference type="Pfam" id="PF24948"/>
    </source>
</evidence>
<feature type="domain" description="ATP-citrate synthase ATP-grasp" evidence="1">
    <location>
        <begin position="2"/>
        <end position="149"/>
    </location>
</feature>
<proteinExistence type="predicted"/>
<reference evidence="3" key="1">
    <citation type="submission" date="2017-02" db="UniProtKB">
        <authorList>
            <consortium name="WormBaseParasite"/>
        </authorList>
    </citation>
    <scope>IDENTIFICATION</scope>
</reference>
<dbReference type="Pfam" id="PF24948">
    <property type="entry name" value="Citrate_synth_N"/>
    <property type="match status" value="1"/>
</dbReference>
<keyword evidence="2" id="KW-1185">Reference proteome</keyword>
<evidence type="ECO:0000313" key="2">
    <source>
        <dbReference type="Proteomes" id="UP000036681"/>
    </source>
</evidence>
<protein>
    <submittedName>
        <fullName evidence="3">Protein kinase domain-containing protein</fullName>
    </submittedName>
</protein>
<dbReference type="AlphaFoldDB" id="A0A0M3IU33"/>
<dbReference type="WBParaSite" id="ALUE_0002226101-mRNA-1">
    <property type="protein sequence ID" value="ALUE_0002226101-mRNA-1"/>
    <property type="gene ID" value="ALUE_0002226101"/>
</dbReference>
<accession>A0A0M3IU33</accession>
<name>A0A0M3IU33_ASCLU</name>
<dbReference type="Gene3D" id="3.30.470.110">
    <property type="match status" value="1"/>
</dbReference>
<evidence type="ECO:0000313" key="3">
    <source>
        <dbReference type="WBParaSite" id="ALUE_0002226101-mRNA-1"/>
    </source>
</evidence>